<keyword evidence="1" id="KW-0732">Signal</keyword>
<evidence type="ECO:0000256" key="1">
    <source>
        <dbReference type="SAM" id="SignalP"/>
    </source>
</evidence>
<dbReference type="EMBL" id="CP016346">
    <property type="protein sequence ID" value="ANQ15529.1"/>
    <property type="molecule type" value="Genomic_DNA"/>
</dbReference>
<accession>A0AAN1CYC8</accession>
<feature type="signal peptide" evidence="1">
    <location>
        <begin position="1"/>
        <end position="23"/>
    </location>
</feature>
<evidence type="ECO:0000313" key="2">
    <source>
        <dbReference type="EMBL" id="ANQ15529.1"/>
    </source>
</evidence>
<evidence type="ECO:0000313" key="3">
    <source>
        <dbReference type="Proteomes" id="UP000092741"/>
    </source>
</evidence>
<dbReference type="Proteomes" id="UP000092741">
    <property type="component" value="Chromosome 2"/>
</dbReference>
<reference evidence="2 3" key="1">
    <citation type="submission" date="2016-07" db="EMBL/GenBank/DDBJ databases">
        <title>Developing Vibrio natriegens as a novel, fast-growing host for biotechnology.</title>
        <authorList>
            <person name="Weinstock M.T."/>
            <person name="Hesek E.D."/>
            <person name="Wilson C.M."/>
            <person name="Gibson D.G."/>
        </authorList>
    </citation>
    <scope>NUCLEOTIDE SEQUENCE [LARGE SCALE GENOMIC DNA]</scope>
    <source>
        <strain evidence="2 3">ATCC 14048</strain>
    </source>
</reference>
<proteinExistence type="predicted"/>
<name>A0AAN1CYC8_VIBNA</name>
<dbReference type="GeneID" id="70914915"/>
<gene>
    <name evidence="2" type="ORF">BA890_22790</name>
</gene>
<dbReference type="AlphaFoldDB" id="A0AAN1CYC8"/>
<dbReference type="KEGG" id="vna:PN96_18940"/>
<dbReference type="RefSeq" id="WP_020333766.1">
    <property type="nucleotide sequence ID" value="NZ_ATFJ01000012.1"/>
</dbReference>
<protein>
    <submittedName>
        <fullName evidence="2">Uncharacterized protein</fullName>
    </submittedName>
</protein>
<sequence length="259" mass="27069">MSFKNILLLTAITGALGSTSALAGPSAKFAATWSTNPAQIVALNFENYDTNESVAPEKHGHVITTLKVPQDKELLIGVSAEIGIVTDTSVKGKDGALAKAIADGRATVVVTATPVGGGEEVEAVPGEITLSQRIQEMSATLAGVIETCELSVEGTLDDNGDVVSEGSLDVTEDCEVTDEEIGLMQDTLAAHHFNFILPNMDAGEYEIKAYFTTKAGVGLTTEELSDASAYAKVFVGKTMVTVQQVRAAANGLSEFDIVE</sequence>
<feature type="chain" id="PRO_5043050399" evidence="1">
    <location>
        <begin position="24"/>
        <end position="259"/>
    </location>
</feature>
<organism evidence="2 3">
    <name type="scientific">Vibrio natriegens NBRC 15636 = ATCC 14048 = DSM 759</name>
    <dbReference type="NCBI Taxonomy" id="1219067"/>
    <lineage>
        <taxon>Bacteria</taxon>
        <taxon>Pseudomonadati</taxon>
        <taxon>Pseudomonadota</taxon>
        <taxon>Gammaproteobacteria</taxon>
        <taxon>Vibrionales</taxon>
        <taxon>Vibrionaceae</taxon>
        <taxon>Vibrio</taxon>
    </lineage>
</organism>
<keyword evidence="3" id="KW-1185">Reference proteome</keyword>